<dbReference type="EMBL" id="JACWZY010000035">
    <property type="protein sequence ID" value="MBD2704699.1"/>
    <property type="molecule type" value="Genomic_DNA"/>
</dbReference>
<dbReference type="PANTHER" id="PTHR43788">
    <property type="entry name" value="DNA2/NAM7 HELICASE FAMILY MEMBER"/>
    <property type="match status" value="1"/>
</dbReference>
<reference evidence="5" key="1">
    <citation type="submission" date="2020-09" db="EMBL/GenBank/DDBJ databases">
        <authorList>
            <person name="Kim M.K."/>
        </authorList>
    </citation>
    <scope>NUCLEOTIDE SEQUENCE</scope>
    <source>
        <strain evidence="5">BT702</strain>
    </source>
</reference>
<feature type="domain" description="AAA+ ATPase" evidence="4">
    <location>
        <begin position="426"/>
        <end position="553"/>
    </location>
</feature>
<dbReference type="SMART" id="SM00382">
    <property type="entry name" value="AAA"/>
    <property type="match status" value="1"/>
</dbReference>
<organism evidence="5 6">
    <name type="scientific">Spirosoma profusum</name>
    <dbReference type="NCBI Taxonomy" id="2771354"/>
    <lineage>
        <taxon>Bacteria</taxon>
        <taxon>Pseudomonadati</taxon>
        <taxon>Bacteroidota</taxon>
        <taxon>Cytophagia</taxon>
        <taxon>Cytophagales</taxon>
        <taxon>Cytophagaceae</taxon>
        <taxon>Spirosoma</taxon>
    </lineage>
</organism>
<dbReference type="NCBIfam" id="TIGR02686">
    <property type="entry name" value="relax_trwC"/>
    <property type="match status" value="1"/>
</dbReference>
<dbReference type="GO" id="GO:0005524">
    <property type="term" value="F:ATP binding"/>
    <property type="evidence" value="ECO:0007669"/>
    <property type="project" value="UniProtKB-KW"/>
</dbReference>
<dbReference type="NCBIfam" id="NF041492">
    <property type="entry name" value="MobF"/>
    <property type="match status" value="1"/>
</dbReference>
<dbReference type="AlphaFoldDB" id="A0A927AUL2"/>
<evidence type="ECO:0000313" key="5">
    <source>
        <dbReference type="EMBL" id="MBD2704699.1"/>
    </source>
</evidence>
<dbReference type="Proteomes" id="UP000598820">
    <property type="component" value="Unassembled WGS sequence"/>
</dbReference>
<keyword evidence="6" id="KW-1185">Reference proteome</keyword>
<dbReference type="InterPro" id="IPR050534">
    <property type="entry name" value="Coronavir_polyprotein_1ab"/>
</dbReference>
<dbReference type="InterPro" id="IPR003593">
    <property type="entry name" value="AAA+_ATPase"/>
</dbReference>
<keyword evidence="2" id="KW-0067">ATP-binding</keyword>
<keyword evidence="1" id="KW-0547">Nucleotide-binding</keyword>
<evidence type="ECO:0000313" key="6">
    <source>
        <dbReference type="Proteomes" id="UP000598820"/>
    </source>
</evidence>
<dbReference type="InterPro" id="IPR027417">
    <property type="entry name" value="P-loop_NTPase"/>
</dbReference>
<dbReference type="PANTHER" id="PTHR43788:SF6">
    <property type="entry name" value="DNA HELICASE B"/>
    <property type="match status" value="1"/>
</dbReference>
<evidence type="ECO:0000256" key="3">
    <source>
        <dbReference type="SAM" id="MobiDB-lite"/>
    </source>
</evidence>
<dbReference type="Pfam" id="PF08751">
    <property type="entry name" value="TrwC"/>
    <property type="match status" value="1"/>
</dbReference>
<comment type="caution">
    <text evidence="5">The sequence shown here is derived from an EMBL/GenBank/DDBJ whole genome shotgun (WGS) entry which is preliminary data.</text>
</comment>
<protein>
    <submittedName>
        <fullName evidence="5">Relaxase domain-containing protein</fullName>
    </submittedName>
</protein>
<name>A0A927AUL2_9BACT</name>
<dbReference type="InterPro" id="IPR014059">
    <property type="entry name" value="TraI/TrwC_relax"/>
</dbReference>
<feature type="region of interest" description="Disordered" evidence="3">
    <location>
        <begin position="874"/>
        <end position="915"/>
    </location>
</feature>
<dbReference type="GO" id="GO:0003678">
    <property type="term" value="F:DNA helicase activity"/>
    <property type="evidence" value="ECO:0007669"/>
    <property type="project" value="UniProtKB-ARBA"/>
</dbReference>
<dbReference type="CDD" id="cd18809">
    <property type="entry name" value="SF1_C_RecD"/>
    <property type="match status" value="1"/>
</dbReference>
<dbReference type="InterPro" id="IPR027785">
    <property type="entry name" value="UvrD-like_helicase_C"/>
</dbReference>
<accession>A0A927AUL2</accession>
<dbReference type="SUPFAM" id="SSF55464">
    <property type="entry name" value="Origin of replication-binding domain, RBD-like"/>
    <property type="match status" value="1"/>
</dbReference>
<sequence length="915" mass="103367">MIQSSSAAHAKSYFSQSLVKTDYYLSGQDQELSGQLQGKLAQRIDITGSVTKENFFALCDNKNPTTGQPLTPRNKDDRTVGYDLNFHCPKSVSILHGLGKDDHILTAFQEVVQQTMQDIERDAKTRVRKDGVCEERETGELLWADFTHQTARPVDGHLPDPHLHSHCFVFNATWDETEQQVKAGQFRDIKRDMPYYQARFHKRLSDRLMDMGYQIRRTDKSFEVEGVPQRVIDLFSKRTDEIGRVAKEKGITNPQELGELGARTRAKKQKGNSMAELKADWRRQVDELGPGEKGEGKRLVRFAPEKERSELLPEHCVDHALLHGFERASVLQDRRLLEAAYRHSIGHQSVTLDETTERFKADQRLIHVQDRGRTMSTTRQVLHEELQMVKLARQGQGKFKPIYVTPPELKLDGQQAEAVRHVLTTPHQVSIIRGAAGSGKTTLMREAVDWIEKAGKKVTVVAPTSEASRNVLRQEGFEQAETVAKLLADQQLQNELTGQVLWVDEAGLLGTHDMKALLELANEKNTRLILGGDTRQHASVVRGDALRILNTVGNIKTAEVSKIYRQRNEQYRSAVDDLSKGDVGKAFQTLDQMGAIQAIDPMKPNDALVNDYVAAIRQGKSALVVSPTHQQSEEVTKALREKMKASGLLGKKEFETTRLSNLNMTQAQKGDWRNLKEGQVIQFNQNRPGFKRGSVWEVARSSDKGVLIRNDLKHTQLLPMDKSGDYELYQKSRITLARGDQVRITRNGFDEGKNRLHNGQLLEVESVRKSGEIVLRNSISKAHYTLPTDFRHLTHAYCITSHASQGKTVDEVFISQPSGTFAGTDAKQFYVSVSRGRNGVHIYTDDKEQLLDYAARLGDRQSALELVRRKNRPQEYVQQHIRDGVRQNPKQKAPVKDVQKPAPAKAKDRDYEPGL</sequence>
<dbReference type="SUPFAM" id="SSF52540">
    <property type="entry name" value="P-loop containing nucleoside triphosphate hydrolases"/>
    <property type="match status" value="2"/>
</dbReference>
<dbReference type="Pfam" id="PF13538">
    <property type="entry name" value="UvrD_C_2"/>
    <property type="match status" value="1"/>
</dbReference>
<dbReference type="Gene3D" id="3.40.50.300">
    <property type="entry name" value="P-loop containing nucleotide triphosphate hydrolases"/>
    <property type="match status" value="2"/>
</dbReference>
<dbReference type="InterPro" id="IPR014862">
    <property type="entry name" value="TrwC"/>
</dbReference>
<feature type="compositionally biased region" description="Basic and acidic residues" evidence="3">
    <location>
        <begin position="894"/>
        <end position="915"/>
    </location>
</feature>
<evidence type="ECO:0000259" key="4">
    <source>
        <dbReference type="SMART" id="SM00382"/>
    </source>
</evidence>
<proteinExistence type="predicted"/>
<evidence type="ECO:0000256" key="2">
    <source>
        <dbReference type="ARBA" id="ARBA00022840"/>
    </source>
</evidence>
<evidence type="ECO:0000256" key="1">
    <source>
        <dbReference type="ARBA" id="ARBA00022741"/>
    </source>
</evidence>
<gene>
    <name evidence="5" type="ORF">IC229_28950</name>
</gene>
<dbReference type="Gene3D" id="2.30.30.940">
    <property type="match status" value="1"/>
</dbReference>
<dbReference type="Pfam" id="PF13604">
    <property type="entry name" value="AAA_30"/>
    <property type="match status" value="1"/>
</dbReference>